<keyword evidence="3" id="KW-1185">Reference proteome</keyword>
<proteinExistence type="predicted"/>
<gene>
    <name evidence="2" type="ORF">LKD45_00250</name>
</gene>
<dbReference type="Proteomes" id="UP001199355">
    <property type="component" value="Unassembled WGS sequence"/>
</dbReference>
<feature type="compositionally biased region" description="Basic and acidic residues" evidence="1">
    <location>
        <begin position="41"/>
        <end position="55"/>
    </location>
</feature>
<dbReference type="EMBL" id="JAJEQF010000001">
    <property type="protein sequence ID" value="MCC2166144.1"/>
    <property type="molecule type" value="Genomic_DNA"/>
</dbReference>
<feature type="region of interest" description="Disordered" evidence="1">
    <location>
        <begin position="35"/>
        <end position="55"/>
    </location>
</feature>
<evidence type="ECO:0000256" key="1">
    <source>
        <dbReference type="SAM" id="MobiDB-lite"/>
    </source>
</evidence>
<organism evidence="2 3">
    <name type="scientific">Gallintestinimicrobium propionicum</name>
    <dbReference type="NCBI Taxonomy" id="2981770"/>
    <lineage>
        <taxon>Bacteria</taxon>
        <taxon>Bacillati</taxon>
        <taxon>Bacillota</taxon>
        <taxon>Clostridia</taxon>
        <taxon>Lachnospirales</taxon>
        <taxon>Lachnospiraceae</taxon>
        <taxon>Gallintestinimicrobium</taxon>
    </lineage>
</organism>
<accession>A0AAE3DL83</accession>
<comment type="caution">
    <text evidence="2">The sequence shown here is derived from an EMBL/GenBank/DDBJ whole genome shotgun (WGS) entry which is preliminary data.</text>
</comment>
<dbReference type="RefSeq" id="WP_308727384.1">
    <property type="nucleotide sequence ID" value="NZ_JAJEQF010000001.1"/>
</dbReference>
<name>A0AAE3DL83_9FIRM</name>
<evidence type="ECO:0000313" key="3">
    <source>
        <dbReference type="Proteomes" id="UP001199355"/>
    </source>
</evidence>
<dbReference type="AlphaFoldDB" id="A0AAE3DL83"/>
<sequence>MKTVLFIVALLALIGIGAAVLYKIGEAIVEMQDATRCGKPTRKEHEDGRTEKSKP</sequence>
<protein>
    <submittedName>
        <fullName evidence="2">Uncharacterized protein</fullName>
    </submittedName>
</protein>
<evidence type="ECO:0000313" key="2">
    <source>
        <dbReference type="EMBL" id="MCC2166144.1"/>
    </source>
</evidence>
<reference evidence="2 3" key="1">
    <citation type="submission" date="2021-10" db="EMBL/GenBank/DDBJ databases">
        <title>Anaerobic single-cell dispensing facilitates the cultivation of human gut bacteria.</title>
        <authorList>
            <person name="Afrizal A."/>
        </authorList>
    </citation>
    <scope>NUCLEOTIDE SEQUENCE [LARGE SCALE GENOMIC DNA]</scope>
    <source>
        <strain evidence="2 3">CLA-AA-H244</strain>
    </source>
</reference>